<organism evidence="4 5">
    <name type="scientific">Madurella fahalii</name>
    <dbReference type="NCBI Taxonomy" id="1157608"/>
    <lineage>
        <taxon>Eukaryota</taxon>
        <taxon>Fungi</taxon>
        <taxon>Dikarya</taxon>
        <taxon>Ascomycota</taxon>
        <taxon>Pezizomycotina</taxon>
        <taxon>Sordariomycetes</taxon>
        <taxon>Sordariomycetidae</taxon>
        <taxon>Sordariales</taxon>
        <taxon>Sordariales incertae sedis</taxon>
        <taxon>Madurella</taxon>
    </lineage>
</organism>
<proteinExistence type="inferred from homology"/>
<comment type="similarity">
    <text evidence="1">Belongs to the oxygen-dependent FAD-linked oxidoreductase family.</text>
</comment>
<dbReference type="EMBL" id="BAAFSV010000005">
    <property type="protein sequence ID" value="GAB1319221.1"/>
    <property type="molecule type" value="Genomic_DNA"/>
</dbReference>
<dbReference type="Gene3D" id="3.30.465.10">
    <property type="match status" value="1"/>
</dbReference>
<dbReference type="PROSITE" id="PS51387">
    <property type="entry name" value="FAD_PCMH"/>
    <property type="match status" value="1"/>
</dbReference>
<accession>A0ABQ0GNB6</accession>
<name>A0ABQ0GNB6_9PEZI</name>
<evidence type="ECO:0000256" key="1">
    <source>
        <dbReference type="ARBA" id="ARBA00005466"/>
    </source>
</evidence>
<dbReference type="Pfam" id="PF01565">
    <property type="entry name" value="FAD_binding_4"/>
    <property type="match status" value="1"/>
</dbReference>
<reference evidence="4 5" key="1">
    <citation type="submission" date="2024-09" db="EMBL/GenBank/DDBJ databases">
        <title>Itraconazole resistance in Madurella fahalii resulting from another homologue of gene encoding cytochrome P450 14-alpha sterol demethylase (CYP51).</title>
        <authorList>
            <person name="Yoshioka I."/>
            <person name="Fahal A.H."/>
            <person name="Kaneko S."/>
            <person name="Yaguchi T."/>
        </authorList>
    </citation>
    <scope>NUCLEOTIDE SEQUENCE [LARGE SCALE GENOMIC DNA]</scope>
    <source>
        <strain evidence="4 5">IFM 68171</strain>
    </source>
</reference>
<dbReference type="InterPro" id="IPR006094">
    <property type="entry name" value="Oxid_FAD_bind_N"/>
</dbReference>
<dbReference type="SUPFAM" id="SSF56176">
    <property type="entry name" value="FAD-binding/transporter-associated domain-like"/>
    <property type="match status" value="1"/>
</dbReference>
<comment type="caution">
    <text evidence="4">The sequence shown here is derived from an EMBL/GenBank/DDBJ whole genome shotgun (WGS) entry which is preliminary data.</text>
</comment>
<evidence type="ECO:0000313" key="5">
    <source>
        <dbReference type="Proteomes" id="UP001628179"/>
    </source>
</evidence>
<dbReference type="InterPro" id="IPR050432">
    <property type="entry name" value="FAD-linked_Oxidoreductases_BP"/>
</dbReference>
<dbReference type="InterPro" id="IPR016166">
    <property type="entry name" value="FAD-bd_PCMH"/>
</dbReference>
<gene>
    <name evidence="4" type="ORF">MFIFM68171_09431</name>
</gene>
<keyword evidence="2" id="KW-0560">Oxidoreductase</keyword>
<evidence type="ECO:0000259" key="3">
    <source>
        <dbReference type="PROSITE" id="PS51387"/>
    </source>
</evidence>
<keyword evidence="5" id="KW-1185">Reference proteome</keyword>
<dbReference type="PANTHER" id="PTHR13878">
    <property type="entry name" value="GULONOLACTONE OXIDASE"/>
    <property type="match status" value="1"/>
</dbReference>
<evidence type="ECO:0000256" key="2">
    <source>
        <dbReference type="ARBA" id="ARBA00023002"/>
    </source>
</evidence>
<dbReference type="Pfam" id="PF08031">
    <property type="entry name" value="BBE"/>
    <property type="match status" value="1"/>
</dbReference>
<dbReference type="PANTHER" id="PTHR13878:SF91">
    <property type="entry name" value="FAD BINDING DOMAIN PROTEIN (AFU_ORTHOLOGUE AFUA_6G12070)-RELATED"/>
    <property type="match status" value="1"/>
</dbReference>
<dbReference type="InterPro" id="IPR016169">
    <property type="entry name" value="FAD-bd_PCMH_sub2"/>
</dbReference>
<dbReference type="Proteomes" id="UP001628179">
    <property type="component" value="Unassembled WGS sequence"/>
</dbReference>
<sequence length="405" mass="44467">MAYPFSNNSCNPWLDRTTPCTIGNHFVYAINATDPIHLQRGISFAQQHNIRLVIRNTGHDYLGRSTGAHSLALWTHNFKSIELLDYRASTYTEPAIKMGAGVLPIEAFRFADSHNMVVVGGNCPTVGIAGGYTQGGGISALSSVHGLSADQVLEWTVITADGDGAVPNSEASTDAIHAAFKAFITIQLPALVDRGIYILWVLSPVGFYLEARTAMGLHKEELDDLLLPTLSILKDVQLAYNYSSFETPTFLGTYERAPGMWNVSDYIPGGRLISRSLLESDPDGLVAILGRIGLQTLLTGVSFNVDTTRSGISSPDEVAVNPYLRESMFNLFFGLPMDYQDWDASLARVDKITNDYLNELEKVAPNGGAYLNEADVAQPDFQTKFYGSHYPRLESIKQSKNSRRE</sequence>
<dbReference type="InterPro" id="IPR012951">
    <property type="entry name" value="BBE"/>
</dbReference>
<feature type="domain" description="FAD-binding PCMH-type" evidence="3">
    <location>
        <begin position="21"/>
        <end position="212"/>
    </location>
</feature>
<dbReference type="RefSeq" id="XP_070920951.1">
    <property type="nucleotide sequence ID" value="XM_071064850.1"/>
</dbReference>
<evidence type="ECO:0000313" key="4">
    <source>
        <dbReference type="EMBL" id="GAB1319221.1"/>
    </source>
</evidence>
<dbReference type="GeneID" id="98180173"/>
<dbReference type="InterPro" id="IPR036318">
    <property type="entry name" value="FAD-bd_PCMH-like_sf"/>
</dbReference>
<protein>
    <submittedName>
        <fullName evidence="4">FAD-binding PCMH-type domain-containing protein</fullName>
    </submittedName>
</protein>